<proteinExistence type="predicted"/>
<organism evidence="1 2">
    <name type="scientific">Beggiatoa alba B18LD</name>
    <dbReference type="NCBI Taxonomy" id="395493"/>
    <lineage>
        <taxon>Bacteria</taxon>
        <taxon>Pseudomonadati</taxon>
        <taxon>Pseudomonadota</taxon>
        <taxon>Gammaproteobacteria</taxon>
        <taxon>Thiotrichales</taxon>
        <taxon>Thiotrichaceae</taxon>
        <taxon>Beggiatoa</taxon>
    </lineage>
</organism>
<dbReference type="EMBL" id="JH600070">
    <property type="protein sequence ID" value="EIJ41018.1"/>
    <property type="molecule type" value="Genomic_DNA"/>
</dbReference>
<dbReference type="AlphaFoldDB" id="I3CBM5"/>
<dbReference type="HOGENOM" id="CLU_2970127_0_0_6"/>
<evidence type="ECO:0000313" key="1">
    <source>
        <dbReference type="EMBL" id="EIJ41018.1"/>
    </source>
</evidence>
<sequence length="58" mass="6274">MSSAVKNPDSDNVLILSDEFFSRVPTNLLDFENLAGICFILKSRKTGGLKSMAQVVVG</sequence>
<dbReference type="STRING" id="395493.BegalDRAFT_0094"/>
<dbReference type="Proteomes" id="UP000005744">
    <property type="component" value="Unassembled WGS sequence"/>
</dbReference>
<name>I3CBM5_9GAMM</name>
<reference evidence="1 2" key="1">
    <citation type="submission" date="2011-11" db="EMBL/GenBank/DDBJ databases">
        <title>Improved High-Quality Draft sequence of Beggiatoa alba B18lD.</title>
        <authorList>
            <consortium name="US DOE Joint Genome Institute"/>
            <person name="Lucas S."/>
            <person name="Han J."/>
            <person name="Lapidus A."/>
            <person name="Cheng J.-F."/>
            <person name="Goodwin L."/>
            <person name="Pitluck S."/>
            <person name="Peters L."/>
            <person name="Mikhailova N."/>
            <person name="Held B."/>
            <person name="Detter J.C."/>
            <person name="Han C."/>
            <person name="Tapia R."/>
            <person name="Land M."/>
            <person name="Hauser L."/>
            <person name="Kyrpides N."/>
            <person name="Ivanova N."/>
            <person name="Pagani I."/>
            <person name="Samuel K."/>
            <person name="Teske A."/>
            <person name="Mueller J."/>
            <person name="Woyke T."/>
        </authorList>
    </citation>
    <scope>NUCLEOTIDE SEQUENCE [LARGE SCALE GENOMIC DNA]</scope>
    <source>
        <strain evidence="1 2">B18LD</strain>
    </source>
</reference>
<keyword evidence="2" id="KW-1185">Reference proteome</keyword>
<gene>
    <name evidence="1" type="ORF">BegalDRAFT_0094</name>
</gene>
<evidence type="ECO:0000313" key="2">
    <source>
        <dbReference type="Proteomes" id="UP000005744"/>
    </source>
</evidence>
<accession>I3CBM5</accession>
<protein>
    <submittedName>
        <fullName evidence="1">Uncharacterized protein</fullName>
    </submittedName>
</protein>